<evidence type="ECO:0000313" key="7">
    <source>
        <dbReference type="EMBL" id="SON49440.1"/>
    </source>
</evidence>
<evidence type="ECO:0000256" key="1">
    <source>
        <dbReference type="ARBA" id="ARBA00004651"/>
    </source>
</evidence>
<dbReference type="AlphaFoldDB" id="A0A2N8ZC02"/>
<evidence type="ECO:0000256" key="2">
    <source>
        <dbReference type="ARBA" id="ARBA00022475"/>
    </source>
</evidence>
<evidence type="ECO:0000256" key="4">
    <source>
        <dbReference type="ARBA" id="ARBA00022989"/>
    </source>
</evidence>
<keyword evidence="3 6" id="KW-0812">Transmembrane</keyword>
<dbReference type="PANTHER" id="PTHR30086">
    <property type="entry name" value="ARGININE EXPORTER PROTEIN ARGO"/>
    <property type="match status" value="1"/>
</dbReference>
<evidence type="ECO:0000313" key="8">
    <source>
        <dbReference type="Proteomes" id="UP000235828"/>
    </source>
</evidence>
<gene>
    <name evidence="7" type="ORF">VTAP4600_A1461</name>
</gene>
<dbReference type="GO" id="GO:0015171">
    <property type="term" value="F:amino acid transmembrane transporter activity"/>
    <property type="evidence" value="ECO:0007669"/>
    <property type="project" value="TreeGrafter"/>
</dbReference>
<comment type="subcellular location">
    <subcellularLocation>
        <location evidence="1">Cell membrane</location>
        <topology evidence="1">Multi-pass membrane protein</topology>
    </subcellularLocation>
</comment>
<accession>A0A2N8ZC02</accession>
<dbReference type="GO" id="GO:0033228">
    <property type="term" value="P:cysteine export across plasma membrane"/>
    <property type="evidence" value="ECO:0007669"/>
    <property type="project" value="TreeGrafter"/>
</dbReference>
<proteinExistence type="predicted"/>
<dbReference type="OrthoDB" id="9812084at2"/>
<keyword evidence="8" id="KW-1185">Reference proteome</keyword>
<reference evidence="7 8" key="1">
    <citation type="submission" date="2017-10" db="EMBL/GenBank/DDBJ databases">
        <authorList>
            <person name="Banno H."/>
            <person name="Chua N.-H."/>
        </authorList>
    </citation>
    <scope>NUCLEOTIDE SEQUENCE [LARGE SCALE GENOMIC DNA]</scope>
    <source>
        <strain evidence="7">Vibrio tapetis CECT4600</strain>
    </source>
</reference>
<dbReference type="KEGG" id="vta:A1461"/>
<dbReference type="EMBL" id="LT960611">
    <property type="protein sequence ID" value="SON49440.1"/>
    <property type="molecule type" value="Genomic_DNA"/>
</dbReference>
<name>A0A2N8ZC02_9VIBR</name>
<evidence type="ECO:0000256" key="6">
    <source>
        <dbReference type="SAM" id="Phobius"/>
    </source>
</evidence>
<keyword evidence="2" id="KW-1003">Cell membrane</keyword>
<feature type="transmembrane region" description="Helical" evidence="6">
    <location>
        <begin position="174"/>
        <end position="194"/>
    </location>
</feature>
<dbReference type="Pfam" id="PF01810">
    <property type="entry name" value="LysE"/>
    <property type="match status" value="1"/>
</dbReference>
<sequence>MDPQQLFAFITFAFASTVSPGPNNIMLMTSGAHVGFKRTIPHMLGITFGFSFMVVLVGLGLMGVFHQYPISQDILQVLCLGYLAYLAVKIAMSPPVNTGDSSYKPMSFLAAANFQWINPKAWSMAITAIGVYNVSGSWQGMAIISLGFAMVNLPSVSIWTVAGQKLQRVLSQPNVARLFNFTMAGLLLCSAALML</sequence>
<feature type="transmembrane region" description="Helical" evidence="6">
    <location>
        <begin position="77"/>
        <end position="96"/>
    </location>
</feature>
<dbReference type="Proteomes" id="UP000235828">
    <property type="component" value="Chromosome A"/>
</dbReference>
<dbReference type="RefSeq" id="WP_102522105.1">
    <property type="nucleotide sequence ID" value="NZ_LT960611.1"/>
</dbReference>
<evidence type="ECO:0000256" key="5">
    <source>
        <dbReference type="ARBA" id="ARBA00023136"/>
    </source>
</evidence>
<keyword evidence="4 6" id="KW-1133">Transmembrane helix</keyword>
<protein>
    <submittedName>
        <fullName evidence="7">Transporter, LysE family</fullName>
    </submittedName>
</protein>
<dbReference type="InterPro" id="IPR001123">
    <property type="entry name" value="LeuE-type"/>
</dbReference>
<feature type="transmembrane region" description="Helical" evidence="6">
    <location>
        <begin position="141"/>
        <end position="162"/>
    </location>
</feature>
<keyword evidence="5 6" id="KW-0472">Membrane</keyword>
<feature type="transmembrane region" description="Helical" evidence="6">
    <location>
        <begin position="44"/>
        <end position="65"/>
    </location>
</feature>
<organism evidence="7 8">
    <name type="scientific">Vibrio tapetis subsp. tapetis</name>
    <dbReference type="NCBI Taxonomy" id="1671868"/>
    <lineage>
        <taxon>Bacteria</taxon>
        <taxon>Pseudomonadati</taxon>
        <taxon>Pseudomonadota</taxon>
        <taxon>Gammaproteobacteria</taxon>
        <taxon>Vibrionales</taxon>
        <taxon>Vibrionaceae</taxon>
        <taxon>Vibrio</taxon>
    </lineage>
</organism>
<dbReference type="GO" id="GO:0005886">
    <property type="term" value="C:plasma membrane"/>
    <property type="evidence" value="ECO:0007669"/>
    <property type="project" value="UniProtKB-SubCell"/>
</dbReference>
<evidence type="ECO:0000256" key="3">
    <source>
        <dbReference type="ARBA" id="ARBA00022692"/>
    </source>
</evidence>
<dbReference type="PANTHER" id="PTHR30086:SF20">
    <property type="entry name" value="ARGININE EXPORTER PROTEIN ARGO-RELATED"/>
    <property type="match status" value="1"/>
</dbReference>